<name>A0A8C0FGQ0_BUBBB</name>
<dbReference type="GO" id="GO:0007601">
    <property type="term" value="P:visual perception"/>
    <property type="evidence" value="ECO:0007669"/>
    <property type="project" value="TreeGrafter"/>
</dbReference>
<comment type="similarity">
    <text evidence="2">Belongs to the beta/gamma-crystallin family.</text>
</comment>
<keyword evidence="3" id="KW-0273">Eye lens protein</keyword>
<dbReference type="Pfam" id="PF00030">
    <property type="entry name" value="Crystall"/>
    <property type="match status" value="1"/>
</dbReference>
<evidence type="ECO:0000256" key="1">
    <source>
        <dbReference type="ARBA" id="ARBA00003689"/>
    </source>
</evidence>
<dbReference type="Proteomes" id="UP000694567">
    <property type="component" value="Unplaced"/>
</dbReference>
<dbReference type="SMART" id="SM00247">
    <property type="entry name" value="XTALbg"/>
    <property type="match status" value="1"/>
</dbReference>
<protein>
    <recommendedName>
        <fullName evidence="5">Beta/gamma crystallin 'Greek key' domain-containing protein</fullName>
    </recommendedName>
</protein>
<dbReference type="PRINTS" id="PR01367">
    <property type="entry name" value="BGCRYSTALLIN"/>
</dbReference>
<dbReference type="InterPro" id="IPR011024">
    <property type="entry name" value="G_crystallin-like"/>
</dbReference>
<dbReference type="PANTHER" id="PTHR11818">
    <property type="entry name" value="BETA/GAMMA CRYSTALLIN"/>
    <property type="match status" value="1"/>
</dbReference>
<evidence type="ECO:0000256" key="3">
    <source>
        <dbReference type="ARBA" id="ARBA00022613"/>
    </source>
</evidence>
<evidence type="ECO:0000256" key="2">
    <source>
        <dbReference type="ARBA" id="ARBA00009646"/>
    </source>
</evidence>
<dbReference type="GO" id="GO:0005212">
    <property type="term" value="F:structural constituent of eye lens"/>
    <property type="evidence" value="ECO:0007669"/>
    <property type="project" value="UniProtKB-KW"/>
</dbReference>
<evidence type="ECO:0000313" key="7">
    <source>
        <dbReference type="Proteomes" id="UP000694567"/>
    </source>
</evidence>
<dbReference type="InterPro" id="IPR001064">
    <property type="entry name" value="Beta/gamma_crystallin"/>
</dbReference>
<dbReference type="PROSITE" id="PS50915">
    <property type="entry name" value="CRYSTALLIN_BETA_GAMMA"/>
    <property type="match status" value="1"/>
</dbReference>
<evidence type="ECO:0000313" key="6">
    <source>
        <dbReference type="Ensembl" id="ENSBOBP00000015287.1"/>
    </source>
</evidence>
<reference evidence="6" key="1">
    <citation type="submission" date="2025-08" db="UniProtKB">
        <authorList>
            <consortium name="Ensembl"/>
        </authorList>
    </citation>
    <scope>IDENTIFICATION</scope>
</reference>
<keyword evidence="7" id="KW-1185">Reference proteome</keyword>
<dbReference type="PANTHER" id="PTHR11818:SF119">
    <property type="entry name" value="GAMMA-CRYSTALLIN D"/>
    <property type="match status" value="1"/>
</dbReference>
<dbReference type="SUPFAM" id="SSF49695">
    <property type="entry name" value="gamma-Crystallin-like"/>
    <property type="match status" value="1"/>
</dbReference>
<evidence type="ECO:0000259" key="5">
    <source>
        <dbReference type="PROSITE" id="PS50915"/>
    </source>
</evidence>
<comment type="function">
    <text evidence="1">Crystallins are the dominant structural components of the vertebrate eye lens.</text>
</comment>
<dbReference type="Ensembl" id="ENSBOBT00000015630.1">
    <property type="protein sequence ID" value="ENSBOBP00000015287.1"/>
    <property type="gene ID" value="ENSBOBG00000009609.1"/>
</dbReference>
<reference evidence="6" key="2">
    <citation type="submission" date="2025-09" db="UniProtKB">
        <authorList>
            <consortium name="Ensembl"/>
        </authorList>
    </citation>
    <scope>IDENTIFICATION</scope>
</reference>
<sequence>ISVFPTFLLDFPPQNSVSHKIQLCEKDELQGQMLELTSDSLSVPGYIHLTEIFFLDVLDQPDCMPTSTTVKVETGCWTIYECPNYIGHQYFLRKGEYPDYQHWMGFNDSISTCIITAVSSPYCLHVYYCLY</sequence>
<evidence type="ECO:0000256" key="4">
    <source>
        <dbReference type="ARBA" id="ARBA00022737"/>
    </source>
</evidence>
<dbReference type="InterPro" id="IPR050252">
    <property type="entry name" value="Beta/Gamma-Crystallin"/>
</dbReference>
<accession>A0A8C0FGQ0</accession>
<dbReference type="Gene3D" id="2.60.20.10">
    <property type="entry name" value="Crystallins"/>
    <property type="match status" value="1"/>
</dbReference>
<dbReference type="GO" id="GO:0002088">
    <property type="term" value="P:lens development in camera-type eye"/>
    <property type="evidence" value="ECO:0007669"/>
    <property type="project" value="TreeGrafter"/>
</dbReference>
<organism evidence="6 7">
    <name type="scientific">Bubo bubo</name>
    <name type="common">Eurasian eagle-owl</name>
    <name type="synonym">Strix bubo</name>
    <dbReference type="NCBI Taxonomy" id="30461"/>
    <lineage>
        <taxon>Eukaryota</taxon>
        <taxon>Metazoa</taxon>
        <taxon>Chordata</taxon>
        <taxon>Craniata</taxon>
        <taxon>Vertebrata</taxon>
        <taxon>Euteleostomi</taxon>
        <taxon>Archelosauria</taxon>
        <taxon>Archosauria</taxon>
        <taxon>Dinosauria</taxon>
        <taxon>Saurischia</taxon>
        <taxon>Theropoda</taxon>
        <taxon>Coelurosauria</taxon>
        <taxon>Aves</taxon>
        <taxon>Neognathae</taxon>
        <taxon>Neoaves</taxon>
        <taxon>Telluraves</taxon>
        <taxon>Strigiformes</taxon>
        <taxon>Strigidae</taxon>
        <taxon>Bubo</taxon>
    </lineage>
</organism>
<feature type="domain" description="Beta/gamma crystallin 'Greek key'" evidence="5">
    <location>
        <begin position="75"/>
        <end position="117"/>
    </location>
</feature>
<dbReference type="AlphaFoldDB" id="A0A8C0FGQ0"/>
<proteinExistence type="inferred from homology"/>
<keyword evidence="4" id="KW-0677">Repeat</keyword>